<organism evidence="7 8">
    <name type="scientific">Chlorella sorokiniana</name>
    <name type="common">Freshwater green alga</name>
    <dbReference type="NCBI Taxonomy" id="3076"/>
    <lineage>
        <taxon>Eukaryota</taxon>
        <taxon>Viridiplantae</taxon>
        <taxon>Chlorophyta</taxon>
        <taxon>core chlorophytes</taxon>
        <taxon>Trebouxiophyceae</taxon>
        <taxon>Chlorellales</taxon>
        <taxon>Chlorellaceae</taxon>
        <taxon>Chlorella clade</taxon>
        <taxon>Chlorella</taxon>
    </lineage>
</organism>
<evidence type="ECO:0000313" key="7">
    <source>
        <dbReference type="EMBL" id="PRW51061.1"/>
    </source>
</evidence>
<accession>A0A2P6TNZ8</accession>
<evidence type="ECO:0000256" key="5">
    <source>
        <dbReference type="SAM" id="MobiDB-lite"/>
    </source>
</evidence>
<feature type="compositionally biased region" description="Low complexity" evidence="5">
    <location>
        <begin position="751"/>
        <end position="761"/>
    </location>
</feature>
<feature type="compositionally biased region" description="Low complexity" evidence="5">
    <location>
        <begin position="771"/>
        <end position="780"/>
    </location>
</feature>
<dbReference type="PANTHER" id="PTHR43147:SF5">
    <property type="entry name" value="OXIDOREDUCTASE"/>
    <property type="match status" value="1"/>
</dbReference>
<dbReference type="AlphaFoldDB" id="A0A2P6TNZ8"/>
<gene>
    <name evidence="7" type="ORF">C2E21_5578</name>
</gene>
<dbReference type="Pfam" id="PF00248">
    <property type="entry name" value="Aldo_ket_red"/>
    <property type="match status" value="1"/>
</dbReference>
<dbReference type="Gene3D" id="6.10.140.2220">
    <property type="match status" value="1"/>
</dbReference>
<dbReference type="EMBL" id="LHPG02000010">
    <property type="protein sequence ID" value="PRW51061.1"/>
    <property type="molecule type" value="Genomic_DNA"/>
</dbReference>
<dbReference type="GO" id="GO:0008270">
    <property type="term" value="F:zinc ion binding"/>
    <property type="evidence" value="ECO:0007669"/>
    <property type="project" value="UniProtKB-KW"/>
</dbReference>
<feature type="compositionally biased region" description="Low complexity" evidence="5">
    <location>
        <begin position="914"/>
        <end position="934"/>
    </location>
</feature>
<keyword evidence="8" id="KW-1185">Reference proteome</keyword>
<dbReference type="OrthoDB" id="48988at2759"/>
<keyword evidence="3" id="KW-0862">Zinc</keyword>
<feature type="region of interest" description="Disordered" evidence="5">
    <location>
        <begin position="749"/>
        <end position="780"/>
    </location>
</feature>
<dbReference type="SUPFAM" id="SSF51430">
    <property type="entry name" value="NAD(P)-linked oxidoreductase"/>
    <property type="match status" value="1"/>
</dbReference>
<proteinExistence type="predicted"/>
<reference evidence="7 8" key="1">
    <citation type="journal article" date="2018" name="Plant J.">
        <title>Genome sequences of Chlorella sorokiniana UTEX 1602 and Micractinium conductrix SAG 241.80: implications to maltose excretion by a green alga.</title>
        <authorList>
            <person name="Arriola M.B."/>
            <person name="Velmurugan N."/>
            <person name="Zhang Y."/>
            <person name="Plunkett M.H."/>
            <person name="Hondzo H."/>
            <person name="Barney B.M."/>
        </authorList>
    </citation>
    <scope>NUCLEOTIDE SEQUENCE [LARGE SCALE GENOMIC DNA]</scope>
    <source>
        <strain evidence="8">UTEX 1602</strain>
    </source>
</reference>
<protein>
    <submittedName>
        <fullName evidence="7">Aldo keto reductase</fullName>
    </submittedName>
</protein>
<evidence type="ECO:0000256" key="2">
    <source>
        <dbReference type="ARBA" id="ARBA00022771"/>
    </source>
</evidence>
<dbReference type="InterPro" id="IPR036812">
    <property type="entry name" value="NAD(P)_OxRdtase_dom_sf"/>
</dbReference>
<keyword evidence="2 4" id="KW-0863">Zinc-finger</keyword>
<feature type="domain" description="MYND-type" evidence="6">
    <location>
        <begin position="1193"/>
        <end position="1241"/>
    </location>
</feature>
<dbReference type="PROSITE" id="PS50865">
    <property type="entry name" value="ZF_MYND_2"/>
    <property type="match status" value="1"/>
</dbReference>
<evidence type="ECO:0000313" key="8">
    <source>
        <dbReference type="Proteomes" id="UP000239899"/>
    </source>
</evidence>
<feature type="region of interest" description="Disordered" evidence="5">
    <location>
        <begin position="907"/>
        <end position="937"/>
    </location>
</feature>
<keyword evidence="1" id="KW-0479">Metal-binding</keyword>
<dbReference type="CDD" id="cd19101">
    <property type="entry name" value="AKR_unchar"/>
    <property type="match status" value="1"/>
</dbReference>
<sequence length="1260" mass="131434">MPAPALALSLSHALPAQRAARRRSIAPCTSSRAIQASAASRRHLLVAGGVVAAAGGGAPAVMAAAAPEPMEVKQEPAAAPAGGDVKMEEAVPAPPFKPGPVPKAPLAEGLEVSRIIKGCWQLSGGHDGERASNRTKGQAAIDDFQPFVLAGITTFDTADIYGPSEQLIGRYLSSHAAEKPHVQVLTKFCCFGDSMRQAADPRYVEQSIDASRQRLQVESLDLVQFYWHDYSRKGYVEAAKNLAALQAKGKVKHVGATNFDVLRLQEFLDAGVKIVNNQVQYSLLDRRPDNGMVEFCAKNDIKLLPYGVLAGGLLTDKYLGAKVDSVKIDTYSKSKYASVIGQAGGWEWLQSLLTELSEVGKRHGVSIADVACRWVLDRPQVAGVIIGARNANHVGDLEKVFSFEMDDADRERIAKVLAAGRQSEGDCYTWERGGKWRVRAGLAAECTAEGDWQTLQCASALAKLAHRTGAVPDSPELRKELLGFASDIVQLACALLGSRLPLPPSDVFRLATSASAAMEAGCAVLVGLNGIADASGDASVQCAAVAAVLVYLLRGGTSDPHPVLAAAAGSTFKPPVMVMWLGAVGQLLADGVQRPGSEGDRVDAATNLVAVLTAMRLAGPPFQPHWAELVGTTALSVASRQWLARCLATCCLPVLADTVLHANSDSEANDAATMLFELGALLAHPSLAADVQASLGQRPAAALLQRAAAALQGLTDQPNAAGKQLHGPATGAFVLLAQLVNWYAASGSGSGSNSGSSTNSGSGSGSGSGTNSGSRSRGRCGSTGSQLIALAVTQESVQLAWSLAELLPAATAVLRRVAADPSCPPDSVGSMCFHLSASLQLLRHLRGVSASPAQLAVWAAAADAGLLLQPLLAQLSRQPGPERQQGSLEVQRLSLALIEDVWRCAPEGRPPAAEPGQQGQAAGQRGQAAGQQHQQADHELKRIAAAARAGARLVQTSCRLAHWLLAGGELAGWGGSLSAASCAMVQGGIADLFYYVAYPLMVRRHCHVPDRPVEHTVLQLEVSSRHNRMMAMCQAVGAALHALTSAYPSCPAVVVPRVGSRLPRPQGLSELAVSVARAVALIGSTCAHLPLVHGAETFMQPLQAALDAADTAGLAPWLQAFSGPVWANMGGLAITVVESGLLAEALRRAHTKLLRGYVPLEEAEAFLQTCLNLIFRVARLAHARAAAARSCANLACPNLAAAEQEAAGVRHRCCSACRAVRYCSPECARVAWKAGGHRHVCAALAAAAAESTAAQGAAGS</sequence>
<dbReference type="Proteomes" id="UP000239899">
    <property type="component" value="Unassembled WGS sequence"/>
</dbReference>
<dbReference type="InterPro" id="IPR002893">
    <property type="entry name" value="Znf_MYND"/>
</dbReference>
<dbReference type="Gene3D" id="3.20.20.100">
    <property type="entry name" value="NADP-dependent oxidoreductase domain"/>
    <property type="match status" value="1"/>
</dbReference>
<evidence type="ECO:0000259" key="6">
    <source>
        <dbReference type="PROSITE" id="PS50865"/>
    </source>
</evidence>
<name>A0A2P6TNZ8_CHLSO</name>
<dbReference type="InterPro" id="IPR023210">
    <property type="entry name" value="NADP_OxRdtase_dom"/>
</dbReference>
<evidence type="ECO:0000256" key="1">
    <source>
        <dbReference type="ARBA" id="ARBA00022723"/>
    </source>
</evidence>
<dbReference type="PANTHER" id="PTHR43147">
    <property type="entry name" value="PROTEIN TAS"/>
    <property type="match status" value="1"/>
</dbReference>
<comment type="caution">
    <text evidence="7">The sequence shown here is derived from an EMBL/GenBank/DDBJ whole genome shotgun (WGS) entry which is preliminary data.</text>
</comment>
<dbReference type="STRING" id="3076.A0A2P6TNZ8"/>
<evidence type="ECO:0000256" key="3">
    <source>
        <dbReference type="ARBA" id="ARBA00022833"/>
    </source>
</evidence>
<dbReference type="SUPFAM" id="SSF144232">
    <property type="entry name" value="HIT/MYND zinc finger-like"/>
    <property type="match status" value="1"/>
</dbReference>
<evidence type="ECO:0000256" key="4">
    <source>
        <dbReference type="PROSITE-ProRule" id="PRU00134"/>
    </source>
</evidence>